<evidence type="ECO:0000256" key="1">
    <source>
        <dbReference type="PROSITE-ProRule" id="PRU00409"/>
    </source>
</evidence>
<evidence type="ECO:0000313" key="3">
    <source>
        <dbReference type="EMBL" id="ANK13429.1"/>
    </source>
</evidence>
<dbReference type="InterPro" id="IPR013815">
    <property type="entry name" value="ATP_grasp_subdomain_1"/>
</dbReference>
<dbReference type="Pfam" id="PF21360">
    <property type="entry name" value="PylC-like_N"/>
    <property type="match status" value="1"/>
</dbReference>
<dbReference type="Gene3D" id="3.40.50.20">
    <property type="match status" value="1"/>
</dbReference>
<dbReference type="KEGG" id="pns:A9D12_11315"/>
<proteinExistence type="predicted"/>
<dbReference type="STRING" id="1112.A9D12_11315"/>
<keyword evidence="4" id="KW-1185">Reference proteome</keyword>
<organism evidence="3 4">
    <name type="scientific">Erythrobacter neustonensis</name>
    <dbReference type="NCBI Taxonomy" id="1112"/>
    <lineage>
        <taxon>Bacteria</taxon>
        <taxon>Pseudomonadati</taxon>
        <taxon>Pseudomonadota</taxon>
        <taxon>Alphaproteobacteria</taxon>
        <taxon>Sphingomonadales</taxon>
        <taxon>Erythrobacteraceae</taxon>
        <taxon>Erythrobacter/Porphyrobacter group</taxon>
        <taxon>Erythrobacter</taxon>
    </lineage>
</organism>
<gene>
    <name evidence="3" type="ORF">A9D12_11315</name>
</gene>
<dbReference type="AlphaFoldDB" id="A0A192D6N0"/>
<dbReference type="InterPro" id="IPR048764">
    <property type="entry name" value="PylC_N"/>
</dbReference>
<dbReference type="Proteomes" id="UP000078263">
    <property type="component" value="Chromosome"/>
</dbReference>
<dbReference type="EMBL" id="CP016033">
    <property type="protein sequence ID" value="ANK13429.1"/>
    <property type="molecule type" value="Genomic_DNA"/>
</dbReference>
<dbReference type="Pfam" id="PF02655">
    <property type="entry name" value="ATP-grasp_3"/>
    <property type="match status" value="1"/>
</dbReference>
<keyword evidence="1" id="KW-0067">ATP-binding</keyword>
<dbReference type="InterPro" id="IPR011761">
    <property type="entry name" value="ATP-grasp"/>
</dbReference>
<dbReference type="PROSITE" id="PS50975">
    <property type="entry name" value="ATP_GRASP"/>
    <property type="match status" value="1"/>
</dbReference>
<feature type="domain" description="ATP-grasp" evidence="2">
    <location>
        <begin position="121"/>
        <end position="294"/>
    </location>
</feature>
<accession>A0A192D6N0</accession>
<dbReference type="GO" id="GO:0046872">
    <property type="term" value="F:metal ion binding"/>
    <property type="evidence" value="ECO:0007669"/>
    <property type="project" value="InterPro"/>
</dbReference>
<dbReference type="SUPFAM" id="SSF56059">
    <property type="entry name" value="Glutathione synthetase ATP-binding domain-like"/>
    <property type="match status" value="1"/>
</dbReference>
<dbReference type="InterPro" id="IPR003806">
    <property type="entry name" value="ATP-grasp_PylC-type"/>
</dbReference>
<name>A0A192D6N0_9SPHN</name>
<protein>
    <recommendedName>
        <fullName evidence="2">ATP-grasp domain-containing protein</fullName>
    </recommendedName>
</protein>
<dbReference type="Gene3D" id="3.30.470.20">
    <property type="entry name" value="ATP-grasp fold, B domain"/>
    <property type="match status" value="1"/>
</dbReference>
<evidence type="ECO:0000259" key="2">
    <source>
        <dbReference type="PROSITE" id="PS50975"/>
    </source>
</evidence>
<sequence length="319" mass="34758">MLRILITSAGRRVELIRCFRKAAMSIGMGLEVHACDFDPALSAGCREADHSFGVPLCSAPDYADVLFDYCRTNSIGLLVPTIDPELMPLAQARDRFAAAGTLVHVSGPETIAIVRDKERTTDVLRAAGVPVPRTGTPEEVLAAPDDWMWPLFIKPAGGSASRGIGVIRSADQLARNYSEPMILQELLQGNEFTVNIYVDQAGALMAAIPHRRLSIRAGEVEKGETVRRPEFEEIARTLVAALPDPAGVMCFQLIDDRTHGPKVFEINARFGGGYPLADRAGGRFAESLLARAIGQPECASNAWRENVLMLRYDAAVYHE</sequence>
<dbReference type="GO" id="GO:0005524">
    <property type="term" value="F:ATP binding"/>
    <property type="evidence" value="ECO:0007669"/>
    <property type="project" value="UniProtKB-UniRule"/>
</dbReference>
<keyword evidence="1" id="KW-0547">Nucleotide-binding</keyword>
<dbReference type="Gene3D" id="3.30.1490.20">
    <property type="entry name" value="ATP-grasp fold, A domain"/>
    <property type="match status" value="1"/>
</dbReference>
<evidence type="ECO:0000313" key="4">
    <source>
        <dbReference type="Proteomes" id="UP000078263"/>
    </source>
</evidence>
<reference evidence="3 4" key="1">
    <citation type="submission" date="2016-05" db="EMBL/GenBank/DDBJ databases">
        <title>Compelete Genome Sequence of Bacteriochlorophyll-Synthesizing Bacterium Porphyrobacter neustonensis DSM 9434.</title>
        <authorList>
            <person name="Shi X.-L."/>
            <person name="Wu Y.-H."/>
            <person name="Cheng H."/>
            <person name="Xu L."/>
            <person name="Zhang X.-Q."/>
            <person name="Wang C.-S."/>
            <person name="Xu X.-W."/>
        </authorList>
    </citation>
    <scope>NUCLEOTIDE SEQUENCE [LARGE SCALE GENOMIC DNA]</scope>
    <source>
        <strain evidence="3 4">DSM 9434</strain>
    </source>
</reference>